<dbReference type="PANTHER" id="PTHR14950:SF37">
    <property type="entry name" value="ENDORIBONUCLEASE DICER"/>
    <property type="match status" value="1"/>
</dbReference>
<dbReference type="Gene3D" id="1.10.1520.10">
    <property type="entry name" value="Ribonuclease III domain"/>
    <property type="match status" value="2"/>
</dbReference>
<dbReference type="PROSITE" id="PS00517">
    <property type="entry name" value="RNASE_3_1"/>
    <property type="match status" value="1"/>
</dbReference>
<organism evidence="11 12">
    <name type="scientific">Fomitopsis schrenkii</name>
    <name type="common">Brown rot fungus</name>
    <dbReference type="NCBI Taxonomy" id="2126942"/>
    <lineage>
        <taxon>Eukaryota</taxon>
        <taxon>Fungi</taxon>
        <taxon>Dikarya</taxon>
        <taxon>Basidiomycota</taxon>
        <taxon>Agaricomycotina</taxon>
        <taxon>Agaricomycetes</taxon>
        <taxon>Polyporales</taxon>
        <taxon>Fomitopsis</taxon>
    </lineage>
</organism>
<dbReference type="SMART" id="SM00535">
    <property type="entry name" value="RIBOc"/>
    <property type="match status" value="2"/>
</dbReference>
<dbReference type="GO" id="GO:0004525">
    <property type="term" value="F:ribonuclease III activity"/>
    <property type="evidence" value="ECO:0007669"/>
    <property type="project" value="InterPro"/>
</dbReference>
<evidence type="ECO:0000256" key="5">
    <source>
        <dbReference type="ARBA" id="ARBA00022840"/>
    </source>
</evidence>
<dbReference type="PANTHER" id="PTHR14950">
    <property type="entry name" value="DICER-RELATED"/>
    <property type="match status" value="1"/>
</dbReference>
<dbReference type="eggNOG" id="KOG0701">
    <property type="taxonomic scope" value="Eukaryota"/>
</dbReference>
<keyword evidence="2" id="KW-0547">Nucleotide-binding</keyword>
<gene>
    <name evidence="11" type="ORF">FOMPIDRAFT_1031930</name>
</gene>
<keyword evidence="4" id="KW-0347">Helicase</keyword>
<feature type="domain" description="Dicer dsRNA-binding fold" evidence="10">
    <location>
        <begin position="590"/>
        <end position="702"/>
    </location>
</feature>
<dbReference type="SMART" id="SM00487">
    <property type="entry name" value="DEXDc"/>
    <property type="match status" value="1"/>
</dbReference>
<dbReference type="SMART" id="SM00490">
    <property type="entry name" value="HELICc"/>
    <property type="match status" value="1"/>
</dbReference>
<comment type="similarity">
    <text evidence="6">Belongs to the helicase family. Dicer subfamily.</text>
</comment>
<feature type="domain" description="Helicase ATP-binding" evidence="8">
    <location>
        <begin position="26"/>
        <end position="210"/>
    </location>
</feature>
<dbReference type="HOGENOM" id="CLU_000907_4_6_1"/>
<accession>S8DY02</accession>
<evidence type="ECO:0000259" key="10">
    <source>
        <dbReference type="PROSITE" id="PS51327"/>
    </source>
</evidence>
<dbReference type="GO" id="GO:0005524">
    <property type="term" value="F:ATP binding"/>
    <property type="evidence" value="ECO:0007669"/>
    <property type="project" value="UniProtKB-KW"/>
</dbReference>
<dbReference type="Gene3D" id="3.40.50.300">
    <property type="entry name" value="P-loop containing nucleotide triphosphate hydrolases"/>
    <property type="match status" value="2"/>
</dbReference>
<dbReference type="GO" id="GO:0005737">
    <property type="term" value="C:cytoplasm"/>
    <property type="evidence" value="ECO:0007669"/>
    <property type="project" value="TreeGrafter"/>
</dbReference>
<reference evidence="11 12" key="1">
    <citation type="journal article" date="2012" name="Science">
        <title>The Paleozoic origin of enzymatic lignin decomposition reconstructed from 31 fungal genomes.</title>
        <authorList>
            <person name="Floudas D."/>
            <person name="Binder M."/>
            <person name="Riley R."/>
            <person name="Barry K."/>
            <person name="Blanchette R.A."/>
            <person name="Henrissat B."/>
            <person name="Martinez A.T."/>
            <person name="Otillar R."/>
            <person name="Spatafora J.W."/>
            <person name="Yadav J.S."/>
            <person name="Aerts A."/>
            <person name="Benoit I."/>
            <person name="Boyd A."/>
            <person name="Carlson A."/>
            <person name="Copeland A."/>
            <person name="Coutinho P.M."/>
            <person name="de Vries R.P."/>
            <person name="Ferreira P."/>
            <person name="Findley K."/>
            <person name="Foster B."/>
            <person name="Gaskell J."/>
            <person name="Glotzer D."/>
            <person name="Gorecki P."/>
            <person name="Heitman J."/>
            <person name="Hesse C."/>
            <person name="Hori C."/>
            <person name="Igarashi K."/>
            <person name="Jurgens J.A."/>
            <person name="Kallen N."/>
            <person name="Kersten P."/>
            <person name="Kohler A."/>
            <person name="Kuees U."/>
            <person name="Kumar T.K.A."/>
            <person name="Kuo A."/>
            <person name="LaButti K."/>
            <person name="Larrondo L.F."/>
            <person name="Lindquist E."/>
            <person name="Ling A."/>
            <person name="Lombard V."/>
            <person name="Lucas S."/>
            <person name="Lundell T."/>
            <person name="Martin R."/>
            <person name="McLaughlin D.J."/>
            <person name="Morgenstern I."/>
            <person name="Morin E."/>
            <person name="Murat C."/>
            <person name="Nagy L.G."/>
            <person name="Nolan M."/>
            <person name="Ohm R.A."/>
            <person name="Patyshakuliyeva A."/>
            <person name="Rokas A."/>
            <person name="Ruiz-Duenas F.J."/>
            <person name="Sabat G."/>
            <person name="Salamov A."/>
            <person name="Samejima M."/>
            <person name="Schmutz J."/>
            <person name="Slot J.C."/>
            <person name="St John F."/>
            <person name="Stenlid J."/>
            <person name="Sun H."/>
            <person name="Sun S."/>
            <person name="Syed K."/>
            <person name="Tsang A."/>
            <person name="Wiebenga A."/>
            <person name="Young D."/>
            <person name="Pisabarro A."/>
            <person name="Eastwood D.C."/>
            <person name="Martin F."/>
            <person name="Cullen D."/>
            <person name="Grigoriev I.V."/>
            <person name="Hibbett D.S."/>
        </authorList>
    </citation>
    <scope>NUCLEOTIDE SEQUENCE</scope>
    <source>
        <strain evidence="12">FP-58527</strain>
    </source>
</reference>
<keyword evidence="5" id="KW-0067">ATP-binding</keyword>
<protein>
    <recommendedName>
        <fullName evidence="13">P-loop containing nucleoside triphosphate hydrolase protein</fullName>
    </recommendedName>
</protein>
<dbReference type="Pfam" id="PF00271">
    <property type="entry name" value="Helicase_C"/>
    <property type="match status" value="1"/>
</dbReference>
<evidence type="ECO:0000256" key="4">
    <source>
        <dbReference type="ARBA" id="ARBA00022806"/>
    </source>
</evidence>
<dbReference type="EMBL" id="KE504175">
    <property type="protein sequence ID" value="EPS97507.1"/>
    <property type="molecule type" value="Genomic_DNA"/>
</dbReference>
<dbReference type="SUPFAM" id="SSF52540">
    <property type="entry name" value="P-loop containing nucleoside triphosphate hydrolases"/>
    <property type="match status" value="1"/>
</dbReference>
<dbReference type="InterPro" id="IPR038248">
    <property type="entry name" value="Dicer_dimer_sf"/>
</dbReference>
<keyword evidence="3" id="KW-0378">Hydrolase</keyword>
<keyword evidence="12" id="KW-1185">Reference proteome</keyword>
<proteinExistence type="inferred from homology"/>
<evidence type="ECO:0000259" key="8">
    <source>
        <dbReference type="PROSITE" id="PS51192"/>
    </source>
</evidence>
<dbReference type="PROSITE" id="PS50142">
    <property type="entry name" value="RNASE_3_2"/>
    <property type="match status" value="2"/>
</dbReference>
<feature type="domain" description="RNase III" evidence="7">
    <location>
        <begin position="1110"/>
        <end position="1294"/>
    </location>
</feature>
<dbReference type="Pfam" id="PF00270">
    <property type="entry name" value="DEAD"/>
    <property type="match status" value="1"/>
</dbReference>
<name>S8DY02_FOMSC</name>
<dbReference type="PROSITE" id="PS51194">
    <property type="entry name" value="HELICASE_CTER"/>
    <property type="match status" value="1"/>
</dbReference>
<dbReference type="InterPro" id="IPR036389">
    <property type="entry name" value="RNase_III_sf"/>
</dbReference>
<dbReference type="InterPro" id="IPR011545">
    <property type="entry name" value="DEAD/DEAH_box_helicase_dom"/>
</dbReference>
<dbReference type="InterPro" id="IPR000999">
    <property type="entry name" value="RNase_III_dom"/>
</dbReference>
<dbReference type="Proteomes" id="UP000015241">
    <property type="component" value="Unassembled WGS sequence"/>
</dbReference>
<dbReference type="PROSITE" id="PS51192">
    <property type="entry name" value="HELICASE_ATP_BIND_1"/>
    <property type="match status" value="1"/>
</dbReference>
<feature type="domain" description="Helicase C-terminal" evidence="9">
    <location>
        <begin position="387"/>
        <end position="561"/>
    </location>
</feature>
<keyword evidence="1" id="KW-0677">Repeat</keyword>
<evidence type="ECO:0000256" key="6">
    <source>
        <dbReference type="PROSITE-ProRule" id="PRU00657"/>
    </source>
</evidence>
<dbReference type="Gene3D" id="3.30.160.380">
    <property type="entry name" value="Dicer dimerisation domain"/>
    <property type="match status" value="1"/>
</dbReference>
<evidence type="ECO:0000313" key="11">
    <source>
        <dbReference type="EMBL" id="EPS97507.1"/>
    </source>
</evidence>
<dbReference type="STRING" id="743788.S8DY02"/>
<evidence type="ECO:0008006" key="13">
    <source>
        <dbReference type="Google" id="ProtNLM"/>
    </source>
</evidence>
<evidence type="ECO:0000256" key="3">
    <source>
        <dbReference type="ARBA" id="ARBA00022801"/>
    </source>
</evidence>
<dbReference type="InterPro" id="IPR014001">
    <property type="entry name" value="Helicase_ATP-bd"/>
</dbReference>
<dbReference type="GO" id="GO:0030422">
    <property type="term" value="P:siRNA processing"/>
    <property type="evidence" value="ECO:0007669"/>
    <property type="project" value="TreeGrafter"/>
</dbReference>
<evidence type="ECO:0000256" key="2">
    <source>
        <dbReference type="ARBA" id="ARBA00022741"/>
    </source>
</evidence>
<dbReference type="CDD" id="cd18034">
    <property type="entry name" value="DEXHc_dicer"/>
    <property type="match status" value="1"/>
</dbReference>
<evidence type="ECO:0000313" key="12">
    <source>
        <dbReference type="Proteomes" id="UP000015241"/>
    </source>
</evidence>
<evidence type="ECO:0000259" key="7">
    <source>
        <dbReference type="PROSITE" id="PS50142"/>
    </source>
</evidence>
<dbReference type="Pfam" id="PF00636">
    <property type="entry name" value="Ribonuclease_3"/>
    <property type="match status" value="2"/>
</dbReference>
<evidence type="ECO:0000256" key="1">
    <source>
        <dbReference type="ARBA" id="ARBA00022737"/>
    </source>
</evidence>
<dbReference type="PROSITE" id="PS51327">
    <property type="entry name" value="DICER_DSRBF"/>
    <property type="match status" value="1"/>
</dbReference>
<dbReference type="GO" id="GO:0003723">
    <property type="term" value="F:RNA binding"/>
    <property type="evidence" value="ECO:0007669"/>
    <property type="project" value="UniProtKB-UniRule"/>
</dbReference>
<sequence>MGDIPEAPTDTGAQPVFHTRSYQQELLEESLQSNIIIALDTGSGKTLIAVLRIKHEVEREPRKVSWFFAPTVALIEQQCHVIRKVIPVPVCMISGASEPNQWKDGALWRSVLESHRVIVSTPQVLLDALLHGYADLGRDISLLVFDEAHHATAKHPYNMIMQQFYFTLDKRTRDSGPYDCVRPMILGLTASPVYGGNPDAAFYKLEHNLDSTVRSSRMHREELAQYVHKPIFKHVLYEPPHYTPETLPSSNCSSLKTIVASLNIEVDPSVISLRAQLACAQQGTDEWLRLDQKLSKTIHKADTFTHRGLRDFLRAAEEICIDLGEWAADWYVTKVIEQGQRAASPHDSTMTSWRTNEKSYLLENLQKVTLVAVSPDPKNIRRMLSPKVEALIACLHAEEADFRRAGETFSGLVFVTRRDSVIALAEVLSRLPETSQIFRIGCLLGSASSFKRHSFLDVTRDMVKDSPVNILAEFRGGDKNLIVSTSVAEEGIDIQACGSVVRFDPPPNVVAWAQSRGRARRQRSSFIMMLEQDKQHELVIQKWMNIEKQMMALYTDPNRIIQETFGEEDEYDERSFRVPSTGAVVTLNSVTSHLNHFCAVLPNVAYGDQLALYDLDPPDYPEDWHSQQDRNKDLPPYPGPWGATVTLPRCLPAHLRVFSTPREHRTKRLAQKHAAFTAYINLYEAKLLDDHLMPLMSAMEPDEAEEVNTLLADIEKRASTEKVSVQMDPWTTNTDEETWWKAEVLIEGLPALTMLTRNPLSQFAEEEMPTIYSPGRRATHVLIRPIGRADVDEAYLERARTYTYRLFWTLYFARMKPEDRQFAYLFLPVVNGLSEQVWEERRSWHSSAPTRDEETLREQYDGFPDSDITFPLLQVKELPQRANFLVPLASNTAGLGRDEVIYLLPRYATVELISKVDLQYAMYLPSILRWISSAFTVMSLRDELLCAGAVAQIPIDPLRIAITAPVAQEMMSDEQLNYQRLETLGDCVLKCMVSTQLYVEHPLWHEGYLARRKDHAAAIEKGLYKWIIRDRFVPGNKRKKQTQELSTKVLADVVEAMLGAAYEHGGFDLAMQCAEIFGLGLSWKTLSTHIKEVLEVLEVQKAVDLSPPQLELVERMLGYTFERKALLIQALTHASYNGDLVTMSYERLEFLGDSVLDMIVTNMLFHAEGRSYKPGHMHMRKEATVNSHFLAYFCLKTFTTCETPNPTWSPTTGVTVGTEENKIYLWQCLLHSSHRVLEDQHIASTRFEKLGPEIEKALREKTIYPWAALTSLQAPKFLSDMVESLLGAVFLDSGGSFSTVGNVLRTLGIMDALERIILRHEMDCCSPSHGP</sequence>
<dbReference type="InterPro" id="IPR027417">
    <property type="entry name" value="P-loop_NTPase"/>
</dbReference>
<dbReference type="InterPro" id="IPR005034">
    <property type="entry name" value="Dicer_dimerisation"/>
</dbReference>
<dbReference type="OrthoDB" id="416741at2759"/>
<dbReference type="CDD" id="cd00593">
    <property type="entry name" value="RIBOc"/>
    <property type="match status" value="2"/>
</dbReference>
<dbReference type="GO" id="GO:0004386">
    <property type="term" value="F:helicase activity"/>
    <property type="evidence" value="ECO:0007669"/>
    <property type="project" value="UniProtKB-KW"/>
</dbReference>
<dbReference type="InParanoid" id="S8DY02"/>
<dbReference type="SUPFAM" id="SSF69065">
    <property type="entry name" value="RNase III domain-like"/>
    <property type="match status" value="2"/>
</dbReference>
<evidence type="ECO:0000259" key="9">
    <source>
        <dbReference type="PROSITE" id="PS51194"/>
    </source>
</evidence>
<dbReference type="Pfam" id="PF03368">
    <property type="entry name" value="Dicer_dimer"/>
    <property type="match status" value="1"/>
</dbReference>
<dbReference type="InterPro" id="IPR001650">
    <property type="entry name" value="Helicase_C-like"/>
</dbReference>
<keyword evidence="6" id="KW-0694">RNA-binding</keyword>
<feature type="domain" description="RNase III" evidence="7">
    <location>
        <begin position="971"/>
        <end position="1066"/>
    </location>
</feature>
<dbReference type="GO" id="GO:0005634">
    <property type="term" value="C:nucleus"/>
    <property type="evidence" value="ECO:0007669"/>
    <property type="project" value="TreeGrafter"/>
</dbReference>